<dbReference type="Proteomes" id="UP001188597">
    <property type="component" value="Unassembled WGS sequence"/>
</dbReference>
<dbReference type="PROSITE" id="PS51667">
    <property type="entry name" value="WRC"/>
    <property type="match status" value="1"/>
</dbReference>
<organism evidence="5 6">
    <name type="scientific">Escallonia herrerae</name>
    <dbReference type="NCBI Taxonomy" id="1293975"/>
    <lineage>
        <taxon>Eukaryota</taxon>
        <taxon>Viridiplantae</taxon>
        <taxon>Streptophyta</taxon>
        <taxon>Embryophyta</taxon>
        <taxon>Tracheophyta</taxon>
        <taxon>Spermatophyta</taxon>
        <taxon>Magnoliopsida</taxon>
        <taxon>eudicotyledons</taxon>
        <taxon>Gunneridae</taxon>
        <taxon>Pentapetalae</taxon>
        <taxon>asterids</taxon>
        <taxon>campanulids</taxon>
        <taxon>Escalloniales</taxon>
        <taxon>Escalloniaceae</taxon>
        <taxon>Escallonia</taxon>
    </lineage>
</organism>
<accession>A0AA88WPX6</accession>
<feature type="region of interest" description="Disordered" evidence="3">
    <location>
        <begin position="275"/>
        <end position="296"/>
    </location>
</feature>
<feature type="compositionally biased region" description="Low complexity" evidence="3">
    <location>
        <begin position="108"/>
        <end position="119"/>
    </location>
</feature>
<dbReference type="PANTHER" id="PTHR34122">
    <property type="entry name" value="EXPRESSED PROTEIN-RELATED"/>
    <property type="match status" value="1"/>
</dbReference>
<feature type="compositionally biased region" description="Basic residues" evidence="3">
    <location>
        <begin position="134"/>
        <end position="143"/>
    </location>
</feature>
<evidence type="ECO:0000259" key="4">
    <source>
        <dbReference type="PROSITE" id="PS51667"/>
    </source>
</evidence>
<feature type="region of interest" description="Disordered" evidence="3">
    <location>
        <begin position="50"/>
        <end position="204"/>
    </location>
</feature>
<evidence type="ECO:0000256" key="2">
    <source>
        <dbReference type="PROSITE-ProRule" id="PRU01002"/>
    </source>
</evidence>
<feature type="compositionally biased region" description="Basic and acidic residues" evidence="3">
    <location>
        <begin position="279"/>
        <end position="294"/>
    </location>
</feature>
<dbReference type="InterPro" id="IPR014977">
    <property type="entry name" value="WRC_dom"/>
</dbReference>
<protein>
    <recommendedName>
        <fullName evidence="4">WRC domain-containing protein</fullName>
    </recommendedName>
</protein>
<dbReference type="PANTHER" id="PTHR34122:SF1">
    <property type="entry name" value="EXPRESSED PROTEIN"/>
    <property type="match status" value="1"/>
</dbReference>
<feature type="compositionally biased region" description="Polar residues" evidence="3">
    <location>
        <begin position="50"/>
        <end position="62"/>
    </location>
</feature>
<dbReference type="EMBL" id="JAVXUP010000327">
    <property type="protein sequence ID" value="KAK3030804.1"/>
    <property type="molecule type" value="Genomic_DNA"/>
</dbReference>
<dbReference type="AlphaFoldDB" id="A0AA88WPX6"/>
<keyword evidence="1" id="KW-0539">Nucleus</keyword>
<dbReference type="Pfam" id="PF08879">
    <property type="entry name" value="WRC"/>
    <property type="match status" value="1"/>
</dbReference>
<feature type="domain" description="WRC" evidence="4">
    <location>
        <begin position="200"/>
        <end position="244"/>
    </location>
</feature>
<comment type="caution">
    <text evidence="5">The sequence shown here is derived from an EMBL/GenBank/DDBJ whole genome shotgun (WGS) entry which is preliminary data.</text>
</comment>
<proteinExistence type="predicted"/>
<evidence type="ECO:0000313" key="5">
    <source>
        <dbReference type="EMBL" id="KAK3030804.1"/>
    </source>
</evidence>
<gene>
    <name evidence="5" type="ORF">RJ639_037185</name>
</gene>
<evidence type="ECO:0000313" key="6">
    <source>
        <dbReference type="Proteomes" id="UP001188597"/>
    </source>
</evidence>
<comment type="caution">
    <text evidence="2">Lacks conserved residue(s) required for the propagation of feature annotation.</text>
</comment>
<sequence>MRIRKRFPPSSSLSSVHLPDPQLDRLTLVQLQHHQPHRLQSTTIQVHQLENQRVQEAKINSQPPDPPNRPPPAPSRGGVCSDAGHDKEKVKKQKDLEGEDVKDDARKAGSGLLLSPSASHQVLGEWGEGSKAGPLKKRRRRSFQRGLQEEEAVRKMKARVKNKEYKQPSGDEEEDEKKESIQGGLGSTTSAKKGKRGSVLKEGSRCSRVNGRGWRCCQQTLVGYFLCEHHLGKGRLRSMTRARNGAMADCSTAAAEVEPAHVQREEKLVLGDCDNDQNQAHEHHHHNDKEDKKSLTVTKKRMKLGVVKARSMSSLLG</sequence>
<name>A0AA88WPX6_9ASTE</name>
<reference evidence="5" key="1">
    <citation type="submission" date="2022-12" db="EMBL/GenBank/DDBJ databases">
        <title>Draft genome assemblies for two species of Escallonia (Escalloniales).</title>
        <authorList>
            <person name="Chanderbali A."/>
            <person name="Dervinis C."/>
            <person name="Anghel I."/>
            <person name="Soltis D."/>
            <person name="Soltis P."/>
            <person name="Zapata F."/>
        </authorList>
    </citation>
    <scope>NUCLEOTIDE SEQUENCE</scope>
    <source>
        <strain evidence="5">UCBG64.0493</strain>
        <tissue evidence="5">Leaf</tissue>
    </source>
</reference>
<keyword evidence="6" id="KW-1185">Reference proteome</keyword>
<feature type="compositionally biased region" description="Basic and acidic residues" evidence="3">
    <location>
        <begin position="83"/>
        <end position="96"/>
    </location>
</feature>
<evidence type="ECO:0000256" key="3">
    <source>
        <dbReference type="SAM" id="MobiDB-lite"/>
    </source>
</evidence>
<evidence type="ECO:0000256" key="1">
    <source>
        <dbReference type="ARBA" id="ARBA00023242"/>
    </source>
</evidence>
<feature type="compositionally biased region" description="Pro residues" evidence="3">
    <location>
        <begin position="63"/>
        <end position="74"/>
    </location>
</feature>